<dbReference type="InterPro" id="IPR029068">
    <property type="entry name" value="Glyas_Bleomycin-R_OHBP_Dase"/>
</dbReference>
<dbReference type="SUPFAM" id="SSF54593">
    <property type="entry name" value="Glyoxalase/Bleomycin resistance protein/Dihydroxybiphenyl dioxygenase"/>
    <property type="match status" value="1"/>
</dbReference>
<evidence type="ECO:0000313" key="1">
    <source>
        <dbReference type="EMBL" id="MFC4833072.1"/>
    </source>
</evidence>
<gene>
    <name evidence="1" type="ORF">ACFPEL_11700</name>
</gene>
<reference evidence="2" key="1">
    <citation type="journal article" date="2019" name="Int. J. Syst. Evol. Microbiol.">
        <title>The Global Catalogue of Microorganisms (GCM) 10K type strain sequencing project: providing services to taxonomists for standard genome sequencing and annotation.</title>
        <authorList>
            <consortium name="The Broad Institute Genomics Platform"/>
            <consortium name="The Broad Institute Genome Sequencing Center for Infectious Disease"/>
            <person name="Wu L."/>
            <person name="Ma J."/>
        </authorList>
    </citation>
    <scope>NUCLEOTIDE SEQUENCE [LARGE SCALE GENOMIC DNA]</scope>
    <source>
        <strain evidence="2">CCUG 50347</strain>
    </source>
</reference>
<dbReference type="Gene3D" id="3.10.180.10">
    <property type="entry name" value="2,3-Dihydroxybiphenyl 1,2-Dioxygenase, domain 1"/>
    <property type="match status" value="1"/>
</dbReference>
<dbReference type="RefSeq" id="WP_274187192.1">
    <property type="nucleotide sequence ID" value="NZ_BAABHN010000023.1"/>
</dbReference>
<name>A0ABV9RIT1_9PSEU</name>
<dbReference type="Proteomes" id="UP001595909">
    <property type="component" value="Unassembled WGS sequence"/>
</dbReference>
<evidence type="ECO:0000313" key="2">
    <source>
        <dbReference type="Proteomes" id="UP001595909"/>
    </source>
</evidence>
<protein>
    <recommendedName>
        <fullName evidence="3">VOC domain-containing protein</fullName>
    </recommendedName>
</protein>
<organism evidence="1 2">
    <name type="scientific">Actinomycetospora chibensis</name>
    <dbReference type="NCBI Taxonomy" id="663606"/>
    <lineage>
        <taxon>Bacteria</taxon>
        <taxon>Bacillati</taxon>
        <taxon>Actinomycetota</taxon>
        <taxon>Actinomycetes</taxon>
        <taxon>Pseudonocardiales</taxon>
        <taxon>Pseudonocardiaceae</taxon>
        <taxon>Actinomycetospora</taxon>
    </lineage>
</organism>
<sequence length="55" mass="6101">MGRPSVWNDVTASDAGRSRQFYGELLGWRIDVVEEIDDGLVVLDPDGQRVGLWGP</sequence>
<proteinExistence type="predicted"/>
<keyword evidence="2" id="KW-1185">Reference proteome</keyword>
<comment type="caution">
    <text evidence="1">The sequence shown here is derived from an EMBL/GenBank/DDBJ whole genome shotgun (WGS) entry which is preliminary data.</text>
</comment>
<evidence type="ECO:0008006" key="3">
    <source>
        <dbReference type="Google" id="ProtNLM"/>
    </source>
</evidence>
<accession>A0ABV9RIT1</accession>
<dbReference type="EMBL" id="JBHSIM010000023">
    <property type="protein sequence ID" value="MFC4833072.1"/>
    <property type="molecule type" value="Genomic_DNA"/>
</dbReference>